<protein>
    <submittedName>
        <fullName evidence="2">Uncharacterized protein</fullName>
    </submittedName>
</protein>
<dbReference type="EMBL" id="ML977522">
    <property type="protein sequence ID" value="KAF2123815.1"/>
    <property type="molecule type" value="Genomic_DNA"/>
</dbReference>
<dbReference type="GeneID" id="54411464"/>
<feature type="region of interest" description="Disordered" evidence="1">
    <location>
        <begin position="95"/>
        <end position="141"/>
    </location>
</feature>
<dbReference type="RefSeq" id="XP_033518209.1">
    <property type="nucleotide sequence ID" value="XM_033671032.1"/>
</dbReference>
<evidence type="ECO:0000313" key="3">
    <source>
        <dbReference type="Proteomes" id="UP000799771"/>
    </source>
</evidence>
<evidence type="ECO:0000256" key="1">
    <source>
        <dbReference type="SAM" id="MobiDB-lite"/>
    </source>
</evidence>
<feature type="compositionally biased region" description="Basic and acidic residues" evidence="1">
    <location>
        <begin position="114"/>
        <end position="127"/>
    </location>
</feature>
<dbReference type="AlphaFoldDB" id="A0A6A5ZXR7"/>
<feature type="compositionally biased region" description="Acidic residues" evidence="1">
    <location>
        <begin position="102"/>
        <end position="113"/>
    </location>
</feature>
<keyword evidence="3" id="KW-1185">Reference proteome</keyword>
<gene>
    <name evidence="2" type="ORF">P153DRAFT_391242</name>
</gene>
<evidence type="ECO:0000313" key="2">
    <source>
        <dbReference type="EMBL" id="KAF2123815.1"/>
    </source>
</evidence>
<name>A0A6A5ZXR7_9PLEO</name>
<accession>A0A6A5ZXR7</accession>
<sequence>MYSPPRDIYGLADPADERVKKLPEFHSWVAQGGLVEFAKAHNVEPDFADRLHDFKPAITIAYYAKLRTIPGLETVMSYNTFANMKTMSWESAQETMALAEGWNEEEEEEEEKKEEEKKEEEKKEAKEAAPSYVVNSDQYHHSSPYCPKLLWSSPVKRGLASAKSSPIKR</sequence>
<dbReference type="OrthoDB" id="10499907at2759"/>
<organism evidence="2 3">
    <name type="scientific">Dothidotthia symphoricarpi CBS 119687</name>
    <dbReference type="NCBI Taxonomy" id="1392245"/>
    <lineage>
        <taxon>Eukaryota</taxon>
        <taxon>Fungi</taxon>
        <taxon>Dikarya</taxon>
        <taxon>Ascomycota</taxon>
        <taxon>Pezizomycotina</taxon>
        <taxon>Dothideomycetes</taxon>
        <taxon>Pleosporomycetidae</taxon>
        <taxon>Pleosporales</taxon>
        <taxon>Dothidotthiaceae</taxon>
        <taxon>Dothidotthia</taxon>
    </lineage>
</organism>
<proteinExistence type="predicted"/>
<dbReference type="Proteomes" id="UP000799771">
    <property type="component" value="Unassembled WGS sequence"/>
</dbReference>
<reference evidence="2" key="1">
    <citation type="journal article" date="2020" name="Stud. Mycol.">
        <title>101 Dothideomycetes genomes: a test case for predicting lifestyles and emergence of pathogens.</title>
        <authorList>
            <person name="Haridas S."/>
            <person name="Albert R."/>
            <person name="Binder M."/>
            <person name="Bloem J."/>
            <person name="Labutti K."/>
            <person name="Salamov A."/>
            <person name="Andreopoulos B."/>
            <person name="Baker S."/>
            <person name="Barry K."/>
            <person name="Bills G."/>
            <person name="Bluhm B."/>
            <person name="Cannon C."/>
            <person name="Castanera R."/>
            <person name="Culley D."/>
            <person name="Daum C."/>
            <person name="Ezra D."/>
            <person name="Gonzalez J."/>
            <person name="Henrissat B."/>
            <person name="Kuo A."/>
            <person name="Liang C."/>
            <person name="Lipzen A."/>
            <person name="Lutzoni F."/>
            <person name="Magnuson J."/>
            <person name="Mondo S."/>
            <person name="Nolan M."/>
            <person name="Ohm R."/>
            <person name="Pangilinan J."/>
            <person name="Park H.-J."/>
            <person name="Ramirez L."/>
            <person name="Alfaro M."/>
            <person name="Sun H."/>
            <person name="Tritt A."/>
            <person name="Yoshinaga Y."/>
            <person name="Zwiers L.-H."/>
            <person name="Turgeon B."/>
            <person name="Goodwin S."/>
            <person name="Spatafora J."/>
            <person name="Crous P."/>
            <person name="Grigoriev I."/>
        </authorList>
    </citation>
    <scope>NUCLEOTIDE SEQUENCE</scope>
    <source>
        <strain evidence="2">CBS 119687</strain>
    </source>
</reference>